<evidence type="ECO:0000256" key="1">
    <source>
        <dbReference type="SAM" id="SignalP"/>
    </source>
</evidence>
<protein>
    <submittedName>
        <fullName evidence="2">Uncharacterized protein</fullName>
    </submittedName>
</protein>
<name>A0A3N9XXZ7_9ACTN</name>
<dbReference type="RefSeq" id="WP_124818155.1">
    <property type="nucleotide sequence ID" value="NZ_QDGB01000206.1"/>
</dbReference>
<evidence type="ECO:0000313" key="2">
    <source>
        <dbReference type="EMBL" id="RQX17978.1"/>
    </source>
</evidence>
<keyword evidence="1" id="KW-0732">Signal</keyword>
<dbReference type="AlphaFoldDB" id="A0A3N9XXZ7"/>
<dbReference type="Proteomes" id="UP000278981">
    <property type="component" value="Unassembled WGS sequence"/>
</dbReference>
<organism evidence="2 3">
    <name type="scientific">Micromonospora ureilytica</name>
    <dbReference type="NCBI Taxonomy" id="709868"/>
    <lineage>
        <taxon>Bacteria</taxon>
        <taxon>Bacillati</taxon>
        <taxon>Actinomycetota</taxon>
        <taxon>Actinomycetes</taxon>
        <taxon>Micromonosporales</taxon>
        <taxon>Micromonosporaceae</taxon>
        <taxon>Micromonospora</taxon>
    </lineage>
</organism>
<proteinExistence type="predicted"/>
<reference evidence="2 3" key="1">
    <citation type="submission" date="2018-04" db="EMBL/GenBank/DDBJ databases">
        <title>Micromonosporas from Atacama Desert.</title>
        <authorList>
            <person name="Carro L."/>
            <person name="Klenk H.-P."/>
            <person name="Goodfellow M."/>
        </authorList>
    </citation>
    <scope>NUCLEOTIDE SEQUENCE [LARGE SCALE GENOMIC DNA]</scope>
    <source>
        <strain evidence="2 3">LB19</strain>
    </source>
</reference>
<accession>A0A3N9XXZ7</accession>
<feature type="signal peptide" evidence="1">
    <location>
        <begin position="1"/>
        <end position="27"/>
    </location>
</feature>
<dbReference type="OrthoDB" id="4247493at2"/>
<gene>
    <name evidence="2" type="ORF">DDE19_09405</name>
</gene>
<sequence>MKLLKTLAISGAMVAALVTGTAAPASADAYSYNGYGSVNFESAGDYIVLTHYTYDPYPGHYASYGEWYTDYGRTGICGDNQGGRVACNEDVAEKRWITIRVCTRYGVFNNVTCGAWATSRT</sequence>
<comment type="caution">
    <text evidence="2">The sequence shown here is derived from an EMBL/GenBank/DDBJ whole genome shotgun (WGS) entry which is preliminary data.</text>
</comment>
<feature type="chain" id="PRO_5018283634" evidence="1">
    <location>
        <begin position="28"/>
        <end position="121"/>
    </location>
</feature>
<dbReference type="EMBL" id="QDGB01000206">
    <property type="protein sequence ID" value="RQX17978.1"/>
    <property type="molecule type" value="Genomic_DNA"/>
</dbReference>
<evidence type="ECO:0000313" key="3">
    <source>
        <dbReference type="Proteomes" id="UP000278981"/>
    </source>
</evidence>